<feature type="transmembrane region" description="Helical" evidence="1">
    <location>
        <begin position="498"/>
        <end position="516"/>
    </location>
</feature>
<name>A0ABT1FX72_9BACT</name>
<reference evidence="2 3" key="1">
    <citation type="submission" date="2022-06" db="EMBL/GenBank/DDBJ databases">
        <title>Runella sp. S5 genome sequencing.</title>
        <authorList>
            <person name="Park S."/>
        </authorList>
    </citation>
    <scope>NUCLEOTIDE SEQUENCE [LARGE SCALE GENOMIC DNA]</scope>
    <source>
        <strain evidence="2 3">S5</strain>
    </source>
</reference>
<gene>
    <name evidence="2" type="ORF">NCI00_27700</name>
</gene>
<feature type="transmembrane region" description="Helical" evidence="1">
    <location>
        <begin position="751"/>
        <end position="770"/>
    </location>
</feature>
<dbReference type="EMBL" id="JAMZEL010000020">
    <property type="protein sequence ID" value="MCP1386257.1"/>
    <property type="molecule type" value="Genomic_DNA"/>
</dbReference>
<feature type="transmembrane region" description="Helical" evidence="1">
    <location>
        <begin position="69"/>
        <end position="87"/>
    </location>
</feature>
<keyword evidence="1" id="KW-0472">Membrane</keyword>
<feature type="transmembrane region" description="Helical" evidence="1">
    <location>
        <begin position="718"/>
        <end position="739"/>
    </location>
</feature>
<accession>A0ABT1FX72</accession>
<dbReference type="RefSeq" id="WP_253532998.1">
    <property type="nucleotide sequence ID" value="NZ_JAMZEL010000020.1"/>
</dbReference>
<feature type="transmembrane region" description="Helical" evidence="1">
    <location>
        <begin position="463"/>
        <end position="486"/>
    </location>
</feature>
<feature type="transmembrane region" description="Helical" evidence="1">
    <location>
        <begin position="1010"/>
        <end position="1029"/>
    </location>
</feature>
<dbReference type="Proteomes" id="UP001204772">
    <property type="component" value="Unassembled WGS sequence"/>
</dbReference>
<dbReference type="SUPFAM" id="SSF56601">
    <property type="entry name" value="beta-lactamase/transpeptidase-like"/>
    <property type="match status" value="1"/>
</dbReference>
<keyword evidence="3" id="KW-1185">Reference proteome</keyword>
<dbReference type="Gene3D" id="3.40.710.10">
    <property type="entry name" value="DD-peptidase/beta-lactamase superfamily"/>
    <property type="match status" value="1"/>
</dbReference>
<comment type="caution">
    <text evidence="2">The sequence shown here is derived from an EMBL/GenBank/DDBJ whole genome shotgun (WGS) entry which is preliminary data.</text>
</comment>
<feature type="transmembrane region" description="Helical" evidence="1">
    <location>
        <begin position="932"/>
        <end position="950"/>
    </location>
</feature>
<feature type="transmembrane region" description="Helical" evidence="1">
    <location>
        <begin position="579"/>
        <end position="596"/>
    </location>
</feature>
<dbReference type="InterPro" id="IPR012338">
    <property type="entry name" value="Beta-lactam/transpept-like"/>
</dbReference>
<feature type="transmembrane region" description="Helical" evidence="1">
    <location>
        <begin position="12"/>
        <end position="39"/>
    </location>
</feature>
<feature type="transmembrane region" description="Helical" evidence="1">
    <location>
        <begin position="865"/>
        <end position="882"/>
    </location>
</feature>
<feature type="transmembrane region" description="Helical" evidence="1">
    <location>
        <begin position="642"/>
        <end position="672"/>
    </location>
</feature>
<evidence type="ECO:0000313" key="2">
    <source>
        <dbReference type="EMBL" id="MCP1386257.1"/>
    </source>
</evidence>
<sequence length="1830" mass="208480">MNKQGWYLIGKIGLGVAVVLGLFWVMSLAVFLGLCLVLLGWMSFSDFRITNPDPNEQLQRERTQRHLHLGRLALVGVLSAFTLYQYWGAPTRIFKNADHHALTHLGYQFGQRLILADDRNPQQALWETKRGTLQAEQTTTGFALRGRQFYEPLYVRQNDDYRLANAPVEEIIDSSLSVTFKNGRQFTLQFTPKNDTEGTYSYRYTTPDSSYSPITLDFKRIIRTGIALSDLIARNPTPAPDFARLMALFDSTYLLREQYLTDKNDTKNNSPLRLFPSQFWVDSVVAVRIDGTPVALERDVRVDVSLQASQLFFVGLRTKRTKTYLLRSDGKQSALFFGFPERQYLRSSNDADQETLFITSSAGRVADHSLLAGLLFDGPKDENNHHHIAANMGYRTGHTTEKMRFRVVNEVQQLELTDEAVAQVVAAGDTLRLATVGSWGKPQTQVRWLMSVIDLKATNRLPWWAMVAFVLGFAWLAMVSVYVTPFSRVHPLLFKVEVMTYIVLLAFLTVRTVLLWRTVTFVPLEDITAVDFNKLRELYASFNKQVWFSLGFFGLLLAFKFTVLNWRYREKPFSWGWKWGAYLWFLGYGLVTFKGIAELERVASVFVPVFFYFVIEWVFQRRAARQYGFAAKSPEYRFISKLNWLVATASFAVGDAGFAIVFIVFTLIYGFVRSLVLPDLETQTPKNKWLKLVWPRRSIIIGLFLTVFISFSPELLSWVFRHWMAAMGLVLTLLGWLVWQERFLPKATRLLAIGGLAGVMALAFVFDDKVAEIVATKNRMLYRAEIRFRTADDIIADEQFNLGNDRRLLNAAQNQWFINYFYSKGHFNPYQYFQRVPHFQQGSSYLTQISDLVSVRYVIAEHSEVVLIELLFLLGILIFAAVRVQSPFQNPSQPPWWVFMIRSFVPFKYANKVEKNQVIVIEKTPLFSFTKLRVELLCFLFALAFTIWLTASDRMVFVGQDFPLLSMNSLLTLAMSFGVFLVVILLGYGRPLPKEESKDHFFDELGSYKFAFWPLKLVVFIGFISLVAYQRKAPNFDLAATVARLDNTFEGINQTFKDFQSEVMGTPYKNRNPLAVVEAFETYRQKEGIDLFGNSRFDLSVYEAFRTRYVQQNSSELLLHLRKNDDGLYEFAVNNYYYNVNSPDVYQQSWRGHLTASTVQKTLSITSLQNTRRTSGLDTADFVADYAQILGNKQLLKERENTNVRLSLLPAGWAKDSLPLLIVGRTVGEERQARSAFVVNNGVSLLQSKHTRHAIALRPGDLLHLQPLTVSNKKASITSLKIVQKEEGYLAKNVWLNGRPQHFYPLRERSLWSYFFTNMVKSSYKNQPEQRQRNVAVTLDPSLMRDVYDEVAAYFGQPNRNFNYKRGFSLVVMDNNGHIKALNDYKTDPKASLDPNRMADYGQMIEDLYLDPTQFADPARFNERQLFGNRCLIQMPNGPASTFKPILYGAVTSQYDLGWPQLRFGGISNYPTEPVGNKGDQKIKHFGGKVINLTVGADNLVNHSNLEYLSRSTNTYNSMIAYLGSFTASQLKDIHSSLQSGNESAFLAVGAHPTKPESNFPLLEYGGQKFRIKNMPNWDEKASLMSKGLTDNFGLAVNKKGVDDKQGLGNQNIAEGLSNETDKIPDLAAHIWCFPEPSHLYMADRTSMQNAIPQIAMGGYPIRATPLKMAQMAANLFSFNPLLKASVLTQPSETTKGRFVAGGNWQDEAQLLSFYSQNLFQGMHDAIEKGTAPFLKGLAPGYHLYAKTGTISGDRRNNESRDKNLLLVISKNALHGQPLTVEQVQQNKFYILYFSFYSDAAEGGWSTEAKTTIRKLIERVITSPGFKINM</sequence>
<feature type="transmembrane region" description="Helical" evidence="1">
    <location>
        <begin position="970"/>
        <end position="989"/>
    </location>
</feature>
<keyword evidence="1" id="KW-0812">Transmembrane</keyword>
<feature type="transmembrane region" description="Helical" evidence="1">
    <location>
        <begin position="602"/>
        <end position="619"/>
    </location>
</feature>
<feature type="transmembrane region" description="Helical" evidence="1">
    <location>
        <begin position="894"/>
        <end position="911"/>
    </location>
</feature>
<evidence type="ECO:0000313" key="3">
    <source>
        <dbReference type="Proteomes" id="UP001204772"/>
    </source>
</evidence>
<evidence type="ECO:0000256" key="1">
    <source>
        <dbReference type="SAM" id="Phobius"/>
    </source>
</evidence>
<feature type="transmembrane region" description="Helical" evidence="1">
    <location>
        <begin position="546"/>
        <end position="567"/>
    </location>
</feature>
<feature type="transmembrane region" description="Helical" evidence="1">
    <location>
        <begin position="692"/>
        <end position="711"/>
    </location>
</feature>
<keyword evidence="1" id="KW-1133">Transmembrane helix</keyword>
<proteinExistence type="predicted"/>
<protein>
    <submittedName>
        <fullName evidence="2">Uncharacterized protein</fullName>
    </submittedName>
</protein>
<organism evidence="2 3">
    <name type="scientific">Runella salmonicolor</name>
    <dbReference type="NCBI Taxonomy" id="2950278"/>
    <lineage>
        <taxon>Bacteria</taxon>
        <taxon>Pseudomonadati</taxon>
        <taxon>Bacteroidota</taxon>
        <taxon>Cytophagia</taxon>
        <taxon>Cytophagales</taxon>
        <taxon>Spirosomataceae</taxon>
        <taxon>Runella</taxon>
    </lineage>
</organism>